<dbReference type="EMBL" id="JASBWS010000009">
    <property type="protein sequence ID" value="KAJ9114395.1"/>
    <property type="molecule type" value="Genomic_DNA"/>
</dbReference>
<proteinExistence type="predicted"/>
<name>A0ACC2WSV6_9TREE</name>
<accession>A0ACC2WSV6</accession>
<gene>
    <name evidence="1" type="ORF">QFC20_001538</name>
</gene>
<organism evidence="1 2">
    <name type="scientific">Naganishia adeliensis</name>
    <dbReference type="NCBI Taxonomy" id="92952"/>
    <lineage>
        <taxon>Eukaryota</taxon>
        <taxon>Fungi</taxon>
        <taxon>Dikarya</taxon>
        <taxon>Basidiomycota</taxon>
        <taxon>Agaricomycotina</taxon>
        <taxon>Tremellomycetes</taxon>
        <taxon>Filobasidiales</taxon>
        <taxon>Filobasidiaceae</taxon>
        <taxon>Naganishia</taxon>
    </lineage>
</organism>
<dbReference type="Proteomes" id="UP001230649">
    <property type="component" value="Unassembled WGS sequence"/>
</dbReference>
<reference evidence="1" key="1">
    <citation type="submission" date="2023-04" db="EMBL/GenBank/DDBJ databases">
        <title>Draft Genome sequencing of Naganishia species isolated from polar environments using Oxford Nanopore Technology.</title>
        <authorList>
            <person name="Leo P."/>
            <person name="Venkateswaran K."/>
        </authorList>
    </citation>
    <scope>NUCLEOTIDE SEQUENCE</scope>
    <source>
        <strain evidence="1">MNA-CCFEE 5262</strain>
    </source>
</reference>
<evidence type="ECO:0000313" key="1">
    <source>
        <dbReference type="EMBL" id="KAJ9114395.1"/>
    </source>
</evidence>
<keyword evidence="2" id="KW-1185">Reference proteome</keyword>
<evidence type="ECO:0000313" key="2">
    <source>
        <dbReference type="Proteomes" id="UP001230649"/>
    </source>
</evidence>
<sequence length="826" mass="88119">MSMRNISILRALAPSARTRLPSRSLPRFAPRTYATQDDAKPTTPGKRRPGQRPAGLEGLFGDPAPSGAGTTGPGAPSGPDLHPPTPPGTEHPSEPSPGKRPDVGLPGLEGEDGAPSFKERRKKLSESTGQGTKTAFGGGGGGGGGSGGGMPGGGFGLTPNQLMWAIIGSYALYSLSSPSGGVSSREITWQEFRNSLLSKGLVSSLEVVNRTKVRVHLHAPIPNNGGMTPSSNGSPALPSPSHGPAPYVFTIGSVEAFESLLLQTQDELGIPPAERIPVSYREEISTAQTILHFAPTLLIGGLILYMARRGAAGAGGGGGGIFGVGKSKAKMFNKEEEVAIRFKDVAGMDEAKEEIQEFVKFLKDPLKYEKLGAKIPRGAILSGPPGTGKTLLAKATAGEAQVPFLSVSGSEFVEMFVGVGPSRVRDLFANAKKHAPCIIFVDEIDAIGKTRGKGGGFGGNDERESTLNQLLVEMDGFGTKEHVVVLAGTNRPDVLDPALMRPGRFDRHIAIDKPDIGGRKQIFAVHLGPLTISKDVDQHMLEEKLALLTPGFSGADIANVCNEAALRAARRGGESVTEDDFDGAIERVIAGLERKSRVLGMDEKTTVAYHEAGHAVCGWFLEHADPLLKVSIIPRGVGALGYAQYLPKERFLFTTEQLQDRMCMTLGGRCSEEIFFGKITTGAQDDLQKITKVAFEVCANYGMDPEIGPISYGGQQQQGESFQKPFSEATAQALDKAVKKMVTDAHARTLKLLTEKKAEVEKVAKLLLEKEVITREDMRNLLGRRPFQTADEMDKYIESKLDKKKQEVKPDTPAAEPTMAASKTDL</sequence>
<comment type="caution">
    <text evidence="1">The sequence shown here is derived from an EMBL/GenBank/DDBJ whole genome shotgun (WGS) entry which is preliminary data.</text>
</comment>
<protein>
    <submittedName>
        <fullName evidence="1">Uncharacterized protein</fullName>
    </submittedName>
</protein>